<comment type="caution">
    <text evidence="5">The sequence shown here is derived from an EMBL/GenBank/DDBJ whole genome shotgun (WGS) entry which is preliminary data.</text>
</comment>
<dbReference type="GO" id="GO:0046872">
    <property type="term" value="F:metal ion binding"/>
    <property type="evidence" value="ECO:0007669"/>
    <property type="project" value="UniProtKB-KW"/>
</dbReference>
<feature type="binding site" evidence="3">
    <location>
        <position position="282"/>
    </location>
    <ligand>
        <name>Mg(2+)</name>
        <dbReference type="ChEBI" id="CHEBI:18420"/>
        <label>1</label>
    </ligand>
</feature>
<evidence type="ECO:0000313" key="5">
    <source>
        <dbReference type="EMBL" id="TFB80046.1"/>
    </source>
</evidence>
<sequence>MTEMSENVNPEARKARQLDRAIGAVLASAAGDALGSQYEFGRAFADDRQVEFGVGHFGHARGEWTDDTSMAMPILQALARGDSLNDAATLGHIVEEWFEWSRSSRDVGVQTSAVLGALHGEYTEEHARTAARSVHERSGRSAGNGSLMRTGPVALGYLGDGEEPALIDAAGRLAQLTHWEDDNIDACVLWCLAIRHAVRTGELDIRAQLDWLLAERRDRWAGLIDEALAPDAHPRDFTAQNGWVVRAFQGALAAVAGARAADGRTQVVDVLERAVRGGNDTDTVAAIAGSLAGALWGASQVPLVWKRILHGWPGVDANGLTDLAFLATRGGKSTSDGWPTAALLPTAQFVHTPARRHPHDDGVWLGSLSALADLPSEIGVVVSLSRVGAEQVPEGLESIRVWLVDQPGHNANLDGVLTDAVDTIAALRAEGTQVFVHCAEARSRTAAVAALYAIRHCGVAPAQAWSDVAAALPHFAPAAELREAVARVAGGHDDSRHR</sequence>
<organism evidence="5 6">
    <name type="scientific">Terrimesophilobacter mesophilus</name>
    <dbReference type="NCBI Taxonomy" id="433647"/>
    <lineage>
        <taxon>Bacteria</taxon>
        <taxon>Bacillati</taxon>
        <taxon>Actinomycetota</taxon>
        <taxon>Actinomycetes</taxon>
        <taxon>Micrococcales</taxon>
        <taxon>Microbacteriaceae</taxon>
        <taxon>Terrimesophilobacter</taxon>
    </lineage>
</organism>
<dbReference type="Pfam" id="PF00782">
    <property type="entry name" value="DSPc"/>
    <property type="match status" value="1"/>
</dbReference>
<dbReference type="Gene3D" id="3.90.190.10">
    <property type="entry name" value="Protein tyrosine phosphatase superfamily"/>
    <property type="match status" value="1"/>
</dbReference>
<reference evidence="5 6" key="1">
    <citation type="submission" date="2019-03" db="EMBL/GenBank/DDBJ databases">
        <title>Genomics of glacier-inhabiting Cryobacterium strains.</title>
        <authorList>
            <person name="Liu Q."/>
            <person name="Xin Y.-H."/>
        </authorList>
    </citation>
    <scope>NUCLEOTIDE SEQUENCE [LARGE SCALE GENOMIC DNA]</scope>
    <source>
        <strain evidence="5 6">CGMCC 1.10440</strain>
    </source>
</reference>
<dbReference type="Proteomes" id="UP000298488">
    <property type="component" value="Unassembled WGS sequence"/>
</dbReference>
<comment type="similarity">
    <text evidence="1">Belongs to the ADP-ribosylglycohydrolase family.</text>
</comment>
<keyword evidence="2 5" id="KW-0378">Hydrolase</keyword>
<dbReference type="InterPro" id="IPR029021">
    <property type="entry name" value="Prot-tyrosine_phosphatase-like"/>
</dbReference>
<evidence type="ECO:0000256" key="1">
    <source>
        <dbReference type="ARBA" id="ARBA00010702"/>
    </source>
</evidence>
<comment type="cofactor">
    <cofactor evidence="3">
        <name>Mg(2+)</name>
        <dbReference type="ChEBI" id="CHEBI:18420"/>
    </cofactor>
    <text evidence="3">Binds 2 magnesium ions per subunit.</text>
</comment>
<evidence type="ECO:0000313" key="6">
    <source>
        <dbReference type="Proteomes" id="UP000298488"/>
    </source>
</evidence>
<dbReference type="Pfam" id="PF03747">
    <property type="entry name" value="ADP_ribosyl_GH"/>
    <property type="match status" value="1"/>
</dbReference>
<keyword evidence="6" id="KW-1185">Reference proteome</keyword>
<feature type="binding site" evidence="3">
    <location>
        <position position="65"/>
    </location>
    <ligand>
        <name>Mg(2+)</name>
        <dbReference type="ChEBI" id="CHEBI:18420"/>
        <label>1</label>
    </ligand>
</feature>
<name>A0A4R8VC95_9MICO</name>
<feature type="binding site" evidence="3">
    <location>
        <position position="280"/>
    </location>
    <ligand>
        <name>Mg(2+)</name>
        <dbReference type="ChEBI" id="CHEBI:18420"/>
        <label>1</label>
    </ligand>
</feature>
<dbReference type="InterPro" id="IPR036705">
    <property type="entry name" value="Ribosyl_crysJ1_sf"/>
</dbReference>
<dbReference type="SUPFAM" id="SSF101478">
    <property type="entry name" value="ADP-ribosylglycohydrolase"/>
    <property type="match status" value="1"/>
</dbReference>
<proteinExistence type="inferred from homology"/>
<protein>
    <submittedName>
        <fullName evidence="5">ADP-ribosylglycohydrolase family protein</fullName>
    </submittedName>
</protein>
<dbReference type="Gene3D" id="1.10.4080.10">
    <property type="entry name" value="ADP-ribosylation/Crystallin J1"/>
    <property type="match status" value="1"/>
</dbReference>
<accession>A0A4R8VC95</accession>
<feature type="binding site" evidence="3">
    <location>
        <position position="66"/>
    </location>
    <ligand>
        <name>Mg(2+)</name>
        <dbReference type="ChEBI" id="CHEBI:18420"/>
        <label>1</label>
    </ligand>
</feature>
<dbReference type="GO" id="GO:0016787">
    <property type="term" value="F:hydrolase activity"/>
    <property type="evidence" value="ECO:0007669"/>
    <property type="project" value="UniProtKB-KW"/>
</dbReference>
<dbReference type="InterPro" id="IPR005502">
    <property type="entry name" value="Ribosyl_crysJ1"/>
</dbReference>
<feature type="binding site" evidence="3">
    <location>
        <position position="67"/>
    </location>
    <ligand>
        <name>Mg(2+)</name>
        <dbReference type="ChEBI" id="CHEBI:18420"/>
        <label>1</label>
    </ligand>
</feature>
<dbReference type="AlphaFoldDB" id="A0A4R8VC95"/>
<keyword evidence="3" id="KW-0460">Magnesium</keyword>
<evidence type="ECO:0000256" key="2">
    <source>
        <dbReference type="ARBA" id="ARBA00022801"/>
    </source>
</evidence>
<keyword evidence="3" id="KW-0479">Metal-binding</keyword>
<dbReference type="PANTHER" id="PTHR16222">
    <property type="entry name" value="ADP-RIBOSYLGLYCOHYDROLASE"/>
    <property type="match status" value="1"/>
</dbReference>
<feature type="domain" description="Dual specificity phosphatase catalytic" evidence="4">
    <location>
        <begin position="378"/>
        <end position="481"/>
    </location>
</feature>
<feature type="binding site" evidence="3">
    <location>
        <position position="283"/>
    </location>
    <ligand>
        <name>Mg(2+)</name>
        <dbReference type="ChEBI" id="CHEBI:18420"/>
        <label>1</label>
    </ligand>
</feature>
<dbReference type="CDD" id="cd14498">
    <property type="entry name" value="DSP"/>
    <property type="match status" value="1"/>
</dbReference>
<dbReference type="InterPro" id="IPR050792">
    <property type="entry name" value="ADP-ribosylglycohydrolase"/>
</dbReference>
<evidence type="ECO:0000259" key="4">
    <source>
        <dbReference type="Pfam" id="PF00782"/>
    </source>
</evidence>
<gene>
    <name evidence="5" type="ORF">E3N84_08310</name>
</gene>
<dbReference type="SUPFAM" id="SSF52799">
    <property type="entry name" value="(Phosphotyrosine protein) phosphatases II"/>
    <property type="match status" value="1"/>
</dbReference>
<evidence type="ECO:0000256" key="3">
    <source>
        <dbReference type="PIRSR" id="PIRSR605502-1"/>
    </source>
</evidence>
<dbReference type="OrthoDB" id="9798107at2"/>
<dbReference type="InterPro" id="IPR000340">
    <property type="entry name" value="Dual-sp_phosphatase_cat-dom"/>
</dbReference>
<dbReference type="EMBL" id="SOFI01000003">
    <property type="protein sequence ID" value="TFB80046.1"/>
    <property type="molecule type" value="Genomic_DNA"/>
</dbReference>
<dbReference type="PANTHER" id="PTHR16222:SF24">
    <property type="entry name" value="ADP-RIBOSYLHYDROLASE ARH3"/>
    <property type="match status" value="1"/>
</dbReference>